<accession>A0A0R3P9Z2</accession>
<reference evidence="2 3" key="2">
    <citation type="submission" date="2018-11" db="EMBL/GenBank/DDBJ databases">
        <authorList>
            <consortium name="Pathogen Informatics"/>
        </authorList>
    </citation>
    <scope>NUCLEOTIDE SEQUENCE [LARGE SCALE GENOMIC DNA]</scope>
    <source>
        <strain evidence="2 3">Costa Rica</strain>
    </source>
</reference>
<protein>
    <submittedName>
        <fullName evidence="4">CASP-like protein</fullName>
    </submittedName>
</protein>
<gene>
    <name evidence="2" type="ORF">ACOC_LOCUS293</name>
</gene>
<sequence>MDFFGPEDEIYPMRPPYFSPTAIFYGRLTTSVMAFCSALMHTAFIVGTWRLCGIGARSAYLVLSFTGFVGFCFSFIFLVSSFLALVGLKWDDCIIIWQTTQYTNFLSGLLAKHRSESPIKEATGLFFSSICHLFFLLDDQLGSALVSIYIHQDFEG</sequence>
<reference evidence="4" key="1">
    <citation type="submission" date="2017-02" db="UniProtKB">
        <authorList>
            <consortium name="WormBaseParasite"/>
        </authorList>
    </citation>
    <scope>IDENTIFICATION</scope>
</reference>
<evidence type="ECO:0000313" key="3">
    <source>
        <dbReference type="Proteomes" id="UP000267027"/>
    </source>
</evidence>
<dbReference type="Proteomes" id="UP000267027">
    <property type="component" value="Unassembled WGS sequence"/>
</dbReference>
<feature type="transmembrane region" description="Helical" evidence="1">
    <location>
        <begin position="59"/>
        <end position="88"/>
    </location>
</feature>
<keyword evidence="1" id="KW-0472">Membrane</keyword>
<feature type="transmembrane region" description="Helical" evidence="1">
    <location>
        <begin position="22"/>
        <end position="47"/>
    </location>
</feature>
<dbReference type="WBParaSite" id="ACOC_0000029201-mRNA-1">
    <property type="protein sequence ID" value="ACOC_0000029201-mRNA-1"/>
    <property type="gene ID" value="ACOC_0000029201"/>
</dbReference>
<proteinExistence type="predicted"/>
<evidence type="ECO:0000313" key="4">
    <source>
        <dbReference type="WBParaSite" id="ACOC_0000029201-mRNA-1"/>
    </source>
</evidence>
<keyword evidence="1" id="KW-0812">Transmembrane</keyword>
<evidence type="ECO:0000256" key="1">
    <source>
        <dbReference type="SAM" id="Phobius"/>
    </source>
</evidence>
<organism evidence="4">
    <name type="scientific">Angiostrongylus costaricensis</name>
    <name type="common">Nematode worm</name>
    <dbReference type="NCBI Taxonomy" id="334426"/>
    <lineage>
        <taxon>Eukaryota</taxon>
        <taxon>Metazoa</taxon>
        <taxon>Ecdysozoa</taxon>
        <taxon>Nematoda</taxon>
        <taxon>Chromadorea</taxon>
        <taxon>Rhabditida</taxon>
        <taxon>Rhabditina</taxon>
        <taxon>Rhabditomorpha</taxon>
        <taxon>Strongyloidea</taxon>
        <taxon>Metastrongylidae</taxon>
        <taxon>Angiostrongylus</taxon>
    </lineage>
</organism>
<evidence type="ECO:0000313" key="2">
    <source>
        <dbReference type="EMBL" id="VDM51878.1"/>
    </source>
</evidence>
<dbReference type="AlphaFoldDB" id="A0A0R3P9Z2"/>
<dbReference type="EMBL" id="UYYA01000025">
    <property type="protein sequence ID" value="VDM51878.1"/>
    <property type="molecule type" value="Genomic_DNA"/>
</dbReference>
<keyword evidence="3" id="KW-1185">Reference proteome</keyword>
<name>A0A0R3P9Z2_ANGCS</name>
<dbReference type="OrthoDB" id="10558674at2759"/>
<keyword evidence="1" id="KW-1133">Transmembrane helix</keyword>